<dbReference type="PANTHER" id="PTHR46832">
    <property type="entry name" value="5'-METHYLTHIOADENOSINE/S-ADENOSYLHOMOCYSTEINE NUCLEOSIDASE"/>
    <property type="match status" value="1"/>
</dbReference>
<sequence length="293" mass="31116">MTTASSPTIVVLTALPVEHEAVRAQLGPLRTIKHETGTRAFVGPLEGTPWQVALVQMGEGAVNAAVLTERAITWLRPQAVLFVGVAGSLKKKKVKLGDVVFATKVYAYHGGRATTDGFKVRPDAWRVSQRLDQAARDVLGTKAHFKPIAAGDVLLDSELSAVAKHLKDHYEDAVAIEMEGNGVAHAAHLSDRVDAAIIRGISDLANGRKAKADASGSQARAAANAAEAAFAILRDLSPFRPADAGRTAGTNTTRADGSADSYSYGGDHHDHRNNINYAPVVGKIVYQQPPQQH</sequence>
<evidence type="ECO:0000259" key="2">
    <source>
        <dbReference type="Pfam" id="PF01048"/>
    </source>
</evidence>
<protein>
    <submittedName>
        <fullName evidence="3">5'-methylthioadenosine/S-adenosylhomocysteine nucleosidase</fullName>
    </submittedName>
</protein>
<dbReference type="Proteomes" id="UP001499984">
    <property type="component" value="Unassembled WGS sequence"/>
</dbReference>
<dbReference type="InterPro" id="IPR035994">
    <property type="entry name" value="Nucleoside_phosphorylase_sf"/>
</dbReference>
<dbReference type="CDD" id="cd09008">
    <property type="entry name" value="MTAN"/>
    <property type="match status" value="1"/>
</dbReference>
<feature type="compositionally biased region" description="Low complexity" evidence="1">
    <location>
        <begin position="242"/>
        <end position="256"/>
    </location>
</feature>
<dbReference type="SUPFAM" id="SSF53167">
    <property type="entry name" value="Purine and uridine phosphorylases"/>
    <property type="match status" value="1"/>
</dbReference>
<name>A0ABP7VWG9_9ACTN</name>
<feature type="region of interest" description="Disordered" evidence="1">
    <location>
        <begin position="241"/>
        <end position="273"/>
    </location>
</feature>
<accession>A0ABP7VWG9</accession>
<keyword evidence="4" id="KW-1185">Reference proteome</keyword>
<dbReference type="Gene3D" id="3.40.50.1580">
    <property type="entry name" value="Nucleoside phosphorylase domain"/>
    <property type="match status" value="1"/>
</dbReference>
<evidence type="ECO:0000313" key="4">
    <source>
        <dbReference type="Proteomes" id="UP001499984"/>
    </source>
</evidence>
<dbReference type="Pfam" id="PF01048">
    <property type="entry name" value="PNP_UDP_1"/>
    <property type="match status" value="1"/>
</dbReference>
<dbReference type="EMBL" id="BAAAZY010000018">
    <property type="protein sequence ID" value="GAA4074964.1"/>
    <property type="molecule type" value="Genomic_DNA"/>
</dbReference>
<dbReference type="InterPro" id="IPR000845">
    <property type="entry name" value="Nucleoside_phosphorylase_d"/>
</dbReference>
<comment type="caution">
    <text evidence="3">The sequence shown here is derived from an EMBL/GenBank/DDBJ whole genome shotgun (WGS) entry which is preliminary data.</text>
</comment>
<evidence type="ECO:0000313" key="3">
    <source>
        <dbReference type="EMBL" id="GAA4074964.1"/>
    </source>
</evidence>
<dbReference type="RefSeq" id="WP_345017517.1">
    <property type="nucleotide sequence ID" value="NZ_BAAAZY010000018.1"/>
</dbReference>
<feature type="domain" description="Nucleoside phosphorylase" evidence="2">
    <location>
        <begin position="8"/>
        <end position="234"/>
    </location>
</feature>
<evidence type="ECO:0000256" key="1">
    <source>
        <dbReference type="SAM" id="MobiDB-lite"/>
    </source>
</evidence>
<gene>
    <name evidence="3" type="ORF">GCM10022233_61380</name>
</gene>
<dbReference type="PANTHER" id="PTHR46832:SF1">
    <property type="entry name" value="5'-METHYLTHIOADENOSINE_S-ADENOSYLHOMOCYSTEINE NUCLEOSIDASE"/>
    <property type="match status" value="1"/>
</dbReference>
<proteinExistence type="predicted"/>
<organism evidence="3 4">
    <name type="scientific">Streptomyces shaanxiensis</name>
    <dbReference type="NCBI Taxonomy" id="653357"/>
    <lineage>
        <taxon>Bacteria</taxon>
        <taxon>Bacillati</taxon>
        <taxon>Actinomycetota</taxon>
        <taxon>Actinomycetes</taxon>
        <taxon>Kitasatosporales</taxon>
        <taxon>Streptomycetaceae</taxon>
        <taxon>Streptomyces</taxon>
    </lineage>
</organism>
<reference evidence="4" key="1">
    <citation type="journal article" date="2019" name="Int. J. Syst. Evol. Microbiol.">
        <title>The Global Catalogue of Microorganisms (GCM) 10K type strain sequencing project: providing services to taxonomists for standard genome sequencing and annotation.</title>
        <authorList>
            <consortium name="The Broad Institute Genomics Platform"/>
            <consortium name="The Broad Institute Genome Sequencing Center for Infectious Disease"/>
            <person name="Wu L."/>
            <person name="Ma J."/>
        </authorList>
    </citation>
    <scope>NUCLEOTIDE SEQUENCE [LARGE SCALE GENOMIC DNA]</scope>
    <source>
        <strain evidence="4">JCM 16925</strain>
    </source>
</reference>